<sequence length="275" mass="30775">MTDSPSTAGSCEPCKRKKCKCDRQLGIPTGYLNALEQRLTETEIALSHALWEIRNLRAPDSLVMPKPNPTAFTSRSDNVSKLTRLTEWKTFPLKSAQDVELWWQQVATASNQEQVEIPTQVDSFSTTTASGSTLDEISRPSPYSGIIESRQHLSPPSRSQPNFEFEFPINPRISNEHHNVPAPVLSNHYANISDHDAESMSQGQYSLPHADDPAEAGAGSYHYQDSSMYQDQARTWSTDTQAHETMSRPLLNSPEHEKPVAKAQQLARSLNSTYY</sequence>
<comment type="caution">
    <text evidence="2">The sequence shown here is derived from an EMBL/GenBank/DDBJ whole genome shotgun (WGS) entry which is preliminary data.</text>
</comment>
<feature type="region of interest" description="Disordered" evidence="1">
    <location>
        <begin position="238"/>
        <end position="275"/>
    </location>
</feature>
<organism evidence="2 3">
    <name type="scientific">Coleophoma crateriformis</name>
    <dbReference type="NCBI Taxonomy" id="565419"/>
    <lineage>
        <taxon>Eukaryota</taxon>
        <taxon>Fungi</taxon>
        <taxon>Dikarya</taxon>
        <taxon>Ascomycota</taxon>
        <taxon>Pezizomycotina</taxon>
        <taxon>Leotiomycetes</taxon>
        <taxon>Helotiales</taxon>
        <taxon>Dermateaceae</taxon>
        <taxon>Coleophoma</taxon>
    </lineage>
</organism>
<proteinExistence type="predicted"/>
<feature type="compositionally biased region" description="Polar residues" evidence="1">
    <location>
        <begin position="266"/>
        <end position="275"/>
    </location>
</feature>
<dbReference type="EMBL" id="PDLN01000014">
    <property type="protein sequence ID" value="RDW67065.1"/>
    <property type="molecule type" value="Genomic_DNA"/>
</dbReference>
<evidence type="ECO:0000313" key="2">
    <source>
        <dbReference type="EMBL" id="RDW67065.1"/>
    </source>
</evidence>
<evidence type="ECO:0008006" key="4">
    <source>
        <dbReference type="Google" id="ProtNLM"/>
    </source>
</evidence>
<reference evidence="2 3" key="1">
    <citation type="journal article" date="2018" name="IMA Fungus">
        <title>IMA Genome-F 9: Draft genome sequence of Annulohypoxylon stygium, Aspergillus mulundensis, Berkeleyomyces basicola (syn. Thielaviopsis basicola), Ceratocystis smalleyi, two Cercospora beticola strains, Coleophoma cylindrospora, Fusarium fracticaudum, Phialophora cf. hyalina, and Morchella septimelata.</title>
        <authorList>
            <person name="Wingfield B.D."/>
            <person name="Bills G.F."/>
            <person name="Dong Y."/>
            <person name="Huang W."/>
            <person name="Nel W.J."/>
            <person name="Swalarsk-Parry B.S."/>
            <person name="Vaghefi N."/>
            <person name="Wilken P.M."/>
            <person name="An Z."/>
            <person name="de Beer Z.W."/>
            <person name="De Vos L."/>
            <person name="Chen L."/>
            <person name="Duong T.A."/>
            <person name="Gao Y."/>
            <person name="Hammerbacher A."/>
            <person name="Kikkert J.R."/>
            <person name="Li Y."/>
            <person name="Li H."/>
            <person name="Li K."/>
            <person name="Li Q."/>
            <person name="Liu X."/>
            <person name="Ma X."/>
            <person name="Naidoo K."/>
            <person name="Pethybridge S.J."/>
            <person name="Sun J."/>
            <person name="Steenkamp E.T."/>
            <person name="van der Nest M.A."/>
            <person name="van Wyk S."/>
            <person name="Wingfield M.J."/>
            <person name="Xiong C."/>
            <person name="Yue Q."/>
            <person name="Zhang X."/>
        </authorList>
    </citation>
    <scope>NUCLEOTIDE SEQUENCE [LARGE SCALE GENOMIC DNA]</scope>
    <source>
        <strain evidence="2 3">BP5796</strain>
    </source>
</reference>
<name>A0A3D8QZ88_9HELO</name>
<dbReference type="Proteomes" id="UP000256328">
    <property type="component" value="Unassembled WGS sequence"/>
</dbReference>
<dbReference type="AlphaFoldDB" id="A0A3D8QZ88"/>
<evidence type="ECO:0000256" key="1">
    <source>
        <dbReference type="SAM" id="MobiDB-lite"/>
    </source>
</evidence>
<gene>
    <name evidence="2" type="ORF">BP5796_09814</name>
</gene>
<protein>
    <recommendedName>
        <fullName evidence="4">Zn(2)-C6 fungal-type domain-containing protein</fullName>
    </recommendedName>
</protein>
<evidence type="ECO:0000313" key="3">
    <source>
        <dbReference type="Proteomes" id="UP000256328"/>
    </source>
</evidence>
<accession>A0A3D8QZ88</accession>
<dbReference type="OrthoDB" id="3862662at2759"/>
<keyword evidence="3" id="KW-1185">Reference proteome</keyword>